<name>A0A6S6QNJ1_9HYPH</name>
<accession>A0A6S6QNJ1</accession>
<dbReference type="AlphaFoldDB" id="A0A6S6QNJ1"/>
<keyword evidence="1" id="KW-0812">Transmembrane</keyword>
<proteinExistence type="predicted"/>
<keyword evidence="1" id="KW-0472">Membrane</keyword>
<evidence type="ECO:0000313" key="2">
    <source>
        <dbReference type="EMBL" id="BCJ90986.1"/>
    </source>
</evidence>
<keyword evidence="3" id="KW-1185">Reference proteome</keyword>
<evidence type="ECO:0000256" key="1">
    <source>
        <dbReference type="SAM" id="Phobius"/>
    </source>
</evidence>
<evidence type="ECO:0000313" key="3">
    <source>
        <dbReference type="Proteomes" id="UP000515317"/>
    </source>
</evidence>
<organism evidence="2 3">
    <name type="scientific">Terrihabitans soli</name>
    <dbReference type="NCBI Taxonomy" id="708113"/>
    <lineage>
        <taxon>Bacteria</taxon>
        <taxon>Pseudomonadati</taxon>
        <taxon>Pseudomonadota</taxon>
        <taxon>Alphaproteobacteria</taxon>
        <taxon>Hyphomicrobiales</taxon>
        <taxon>Terrihabitans</taxon>
    </lineage>
</organism>
<feature type="transmembrane region" description="Helical" evidence="1">
    <location>
        <begin position="12"/>
        <end position="35"/>
    </location>
</feature>
<protein>
    <submittedName>
        <fullName evidence="2">Uncharacterized protein</fullName>
    </submittedName>
</protein>
<gene>
    <name evidence="2" type="ORF">IZ6_17210</name>
</gene>
<sequence>MRGIRRSRRDIVITFVGMAVVVGLVAFGVSAVNHFPHLYEDFTAWKWRIVLAMTILPFTILGIGCVAFFVLGRLIGPRDRGPIS</sequence>
<dbReference type="EMBL" id="AP023361">
    <property type="protein sequence ID" value="BCJ90986.1"/>
    <property type="molecule type" value="Genomic_DNA"/>
</dbReference>
<dbReference type="KEGG" id="tso:IZ6_17210"/>
<keyword evidence="1" id="KW-1133">Transmembrane helix</keyword>
<dbReference type="Proteomes" id="UP000515317">
    <property type="component" value="Chromosome"/>
</dbReference>
<reference evidence="2 3" key="1">
    <citation type="submission" date="2020-08" db="EMBL/GenBank/DDBJ databases">
        <title>Genome sequence of Rhizobiales bacterium strain IZ6.</title>
        <authorList>
            <person name="Nakai R."/>
            <person name="Naganuma T."/>
        </authorList>
    </citation>
    <scope>NUCLEOTIDE SEQUENCE [LARGE SCALE GENOMIC DNA]</scope>
    <source>
        <strain evidence="2 3">IZ6</strain>
    </source>
</reference>
<feature type="transmembrane region" description="Helical" evidence="1">
    <location>
        <begin position="47"/>
        <end position="71"/>
    </location>
</feature>
<dbReference type="RefSeq" id="WP_222874670.1">
    <property type="nucleotide sequence ID" value="NZ_AP023361.1"/>
</dbReference>